<proteinExistence type="predicted"/>
<reference evidence="3" key="1">
    <citation type="submission" date="2015-10" db="EMBL/GenBank/DDBJ databases">
        <authorList>
            <person name="Gilbert D.G."/>
        </authorList>
    </citation>
    <scope>NUCLEOTIDE SEQUENCE</scope>
</reference>
<name>A0A170PR40_9ZZZZ</name>
<evidence type="ECO:0000259" key="2">
    <source>
        <dbReference type="Pfam" id="PF07364"/>
    </source>
</evidence>
<evidence type="ECO:0008006" key="4">
    <source>
        <dbReference type="Google" id="ProtNLM"/>
    </source>
</evidence>
<protein>
    <recommendedName>
        <fullName evidence="4">MlrC</fullName>
    </recommendedName>
</protein>
<dbReference type="InterPro" id="IPR010799">
    <property type="entry name" value="MlrC_C"/>
</dbReference>
<feature type="domain" description="Microcystin LR degradation protein MlrC N-terminal" evidence="2">
    <location>
        <begin position="3"/>
        <end position="289"/>
    </location>
</feature>
<feature type="domain" description="Microcystin LR degradation protein MlrC C-terminal" evidence="1">
    <location>
        <begin position="304"/>
        <end position="484"/>
    </location>
</feature>
<gene>
    <name evidence="3" type="ORF">MGWOODY_XGa2384</name>
</gene>
<dbReference type="InterPro" id="IPR009197">
    <property type="entry name" value="MlrC"/>
</dbReference>
<dbReference type="PIRSF" id="PIRSF012702">
    <property type="entry name" value="UCP012702"/>
    <property type="match status" value="1"/>
</dbReference>
<dbReference type="Pfam" id="PF07171">
    <property type="entry name" value="MlrC_C"/>
    <property type="match status" value="1"/>
</dbReference>
<sequence>MHIIIAQMSHETNTYSPVISDLARFSPGGNGTPIAGDAAREMYRSTASCMGGYLMVAEAADAQITIPVVAGAPPSGSVEDEAYDYITEKIVSAVAQGCDALFLDLHGAMVTCSHEDGEGELLRRIRDVNPDVPIAVALDMHANLYDDIVGLSTIVAGYHTYPHIDMYETAELAGKILLEHIVNGVKPTMAWGNNPMLPHIMRQGTDDQPNQALQARAQEMERDGALAVSVFTGFPHADITQAGFSVVVATDNDPELAHQLRDELLDEAWAQRKHFVYQLEPLEQSVAKARLLGESQSDEGPVLILDHYDNTASGGTMDTTNVLAEVIAQGLDDVAFCGIYDPDAVKVMQDAGVGNEVSLLLGGKLKMPALQRQSHPLNLTGRVKLISEGRFPTTIAMGRGLITDMGVTAVLTVGTVDIMVVSRHFEPVDPGCFRAVGIEPTERRFLMLKSRIHYRVGFRDLAREVVECAGLGVCTSDYSEIKFSNVRRPIYPLDEVSSRAAL</sequence>
<accession>A0A170PR40</accession>
<organism evidence="3">
    <name type="scientific">hydrothermal vent metagenome</name>
    <dbReference type="NCBI Taxonomy" id="652676"/>
    <lineage>
        <taxon>unclassified sequences</taxon>
        <taxon>metagenomes</taxon>
        <taxon>ecological metagenomes</taxon>
    </lineage>
</organism>
<evidence type="ECO:0000259" key="1">
    <source>
        <dbReference type="Pfam" id="PF07171"/>
    </source>
</evidence>
<dbReference type="Pfam" id="PF07364">
    <property type="entry name" value="DUF1485"/>
    <property type="match status" value="1"/>
</dbReference>
<evidence type="ECO:0000313" key="3">
    <source>
        <dbReference type="EMBL" id="CUS51620.1"/>
    </source>
</evidence>
<dbReference type="EMBL" id="CZRL01000064">
    <property type="protein sequence ID" value="CUS51620.1"/>
    <property type="molecule type" value="Genomic_DNA"/>
</dbReference>
<dbReference type="AlphaFoldDB" id="A0A170PR40"/>
<dbReference type="InterPro" id="IPR015995">
    <property type="entry name" value="MlrC_N"/>
</dbReference>